<dbReference type="STRING" id="3880.Q2HUC1"/>
<dbReference type="InterPro" id="IPR011990">
    <property type="entry name" value="TPR-like_helical_dom_sf"/>
</dbReference>
<organism evidence="4">
    <name type="scientific">Medicago truncatula</name>
    <name type="common">Barrel medic</name>
    <name type="synonym">Medicago tribuloides</name>
    <dbReference type="NCBI Taxonomy" id="3880"/>
    <lineage>
        <taxon>Eukaryota</taxon>
        <taxon>Viridiplantae</taxon>
        <taxon>Streptophyta</taxon>
        <taxon>Embryophyta</taxon>
        <taxon>Tracheophyta</taxon>
        <taxon>Spermatophyta</taxon>
        <taxon>Magnoliopsida</taxon>
        <taxon>eudicotyledons</taxon>
        <taxon>Gunneridae</taxon>
        <taxon>Pentapetalae</taxon>
        <taxon>rosids</taxon>
        <taxon>fabids</taxon>
        <taxon>Fabales</taxon>
        <taxon>Fabaceae</taxon>
        <taxon>Papilionoideae</taxon>
        <taxon>50 kb inversion clade</taxon>
        <taxon>NPAAA clade</taxon>
        <taxon>Hologalegina</taxon>
        <taxon>IRL clade</taxon>
        <taxon>Trifolieae</taxon>
        <taxon>Medicago</taxon>
    </lineage>
</organism>
<feature type="repeat" description="PPR" evidence="3">
    <location>
        <begin position="285"/>
        <end position="319"/>
    </location>
</feature>
<dbReference type="KEGG" id="mtr:11421506"/>
<dbReference type="HOGENOM" id="CLU_002706_10_3_1"/>
<feature type="repeat" description="PPR" evidence="3">
    <location>
        <begin position="320"/>
        <end position="354"/>
    </location>
</feature>
<dbReference type="EnsemblPlants" id="AES68128">
    <property type="protein sequence ID" value="AES68128"/>
    <property type="gene ID" value="MTR_2g103550"/>
</dbReference>
<gene>
    <name evidence="6" type="primary">11421506</name>
    <name evidence="5" type="ordered locus">MTR_2g103550</name>
    <name evidence="4" type="ORF">MtrDRAFT_AC149206g3v2</name>
</gene>
<dbReference type="OrthoDB" id="185373at2759"/>
<dbReference type="InterPro" id="IPR002885">
    <property type="entry name" value="PPR_rpt"/>
</dbReference>
<keyword evidence="7" id="KW-1185">Reference proteome</keyword>
<evidence type="ECO:0000256" key="3">
    <source>
        <dbReference type="PROSITE-ProRule" id="PRU00708"/>
    </source>
</evidence>
<dbReference type="GO" id="GO:0003729">
    <property type="term" value="F:mRNA binding"/>
    <property type="evidence" value="ECO:0000318"/>
    <property type="project" value="GO_Central"/>
</dbReference>
<evidence type="ECO:0000256" key="2">
    <source>
        <dbReference type="ARBA" id="ARBA00022737"/>
    </source>
</evidence>
<feature type="repeat" description="PPR" evidence="3">
    <location>
        <begin position="250"/>
        <end position="284"/>
    </location>
</feature>
<dbReference type="Proteomes" id="UP000002051">
    <property type="component" value="Chromosome 2"/>
</dbReference>
<dbReference type="OMA" id="MAYTMCK"/>
<dbReference type="EMBL" id="AC149206">
    <property type="protein sequence ID" value="ABD28713.1"/>
    <property type="molecule type" value="Genomic_DNA"/>
</dbReference>
<name>Q2HUC1_MEDTR</name>
<accession>Q2HUC1</accession>
<dbReference type="NCBIfam" id="TIGR00756">
    <property type="entry name" value="PPR"/>
    <property type="match status" value="2"/>
</dbReference>
<evidence type="ECO:0000313" key="5">
    <source>
        <dbReference type="EMBL" id="AES68128.1"/>
    </source>
</evidence>
<dbReference type="InterPro" id="IPR050667">
    <property type="entry name" value="PPR-containing_protein"/>
</dbReference>
<feature type="repeat" description="PPR" evidence="3">
    <location>
        <begin position="214"/>
        <end position="249"/>
    </location>
</feature>
<comment type="similarity">
    <text evidence="1">Belongs to the PPR family. P subfamily.</text>
</comment>
<dbReference type="PaxDb" id="3880-AES68128"/>
<sequence length="439" mass="50332">MFFTIVEEFEHDPLTLSLIMLITSLRSTRTLLKIFAPSSTAIKTLKPSKPALEVLKSDLEPSKPALEVLKSEWVPSKPALEALKSEWDPHKLFHIFKSNATNPIVVENRFAFYDTVSRLAGAKRFDYIEQLLEQQKKLPQSRREGFVVRIITLYGNAGMIQHALNTFYQMGDFRCVRTVKSFNATLNVLAKSRDFDEISRFLNEVPRRFDIRLDVYSVNIAVKAFCEAEKLKEAYLFMLDCVNNKGVKPDVVTYTTLISAFYDHKRWEIGNGLWNQMVLKGVMPNLHTFNVRIQFLVTVRRVWDANKLMALMQRNGVTPDEVTLVLVIKGFFRAGYPEMAMRVYSALHDKGYKISANIYQTMIHNLCKRGDFSQAYTLCKDSMRKNWFPNVDTIFMLLEGLKKSGKINKAKVIVALAEGRKPPFSFSYLASMQSILSGN</sequence>
<dbReference type="PANTHER" id="PTHR47939:SF7">
    <property type="entry name" value="REPEAT-CONTAINING PROTEIN, PUTATIVE-RELATED"/>
    <property type="match status" value="1"/>
</dbReference>
<dbReference type="PANTHER" id="PTHR47939">
    <property type="entry name" value="MEMBRANE-ASSOCIATED SALT-INDUCIBLE PROTEIN-LIKE"/>
    <property type="match status" value="1"/>
</dbReference>
<dbReference type="Pfam" id="PF13041">
    <property type="entry name" value="PPR_2"/>
    <property type="match status" value="1"/>
</dbReference>
<proteinExistence type="inferred from homology"/>
<dbReference type="Pfam" id="PF01535">
    <property type="entry name" value="PPR"/>
    <property type="match status" value="2"/>
</dbReference>
<evidence type="ECO:0000313" key="4">
    <source>
        <dbReference type="EMBL" id="ABD28713.1"/>
    </source>
</evidence>
<evidence type="ECO:0000313" key="6">
    <source>
        <dbReference type="EnsemblPlants" id="AES68128"/>
    </source>
</evidence>
<reference evidence="5 7" key="4">
    <citation type="journal article" date="2014" name="BMC Genomics">
        <title>An improved genome release (version Mt4.0) for the model legume Medicago truncatula.</title>
        <authorList>
            <person name="Tang H."/>
            <person name="Krishnakumar V."/>
            <person name="Bidwell S."/>
            <person name="Rosen B."/>
            <person name="Chan A."/>
            <person name="Zhou S."/>
            <person name="Gentzbittel L."/>
            <person name="Childs K.L."/>
            <person name="Yandell M."/>
            <person name="Gundlach H."/>
            <person name="Mayer K.F."/>
            <person name="Schwartz D.C."/>
            <person name="Town C.D."/>
        </authorList>
    </citation>
    <scope>GENOME REANNOTATION</scope>
    <source>
        <strain evidence="6 7">cv. Jemalong A17</strain>
    </source>
</reference>
<reference evidence="4" key="2">
    <citation type="submission" date="2007-03" db="EMBL/GenBank/DDBJ databases">
        <authorList>
            <consortium name="The International Medicago Genome Annotation Group"/>
        </authorList>
    </citation>
    <scope>NUCLEOTIDE SEQUENCE</scope>
</reference>
<dbReference type="eggNOG" id="KOG4197">
    <property type="taxonomic scope" value="Eukaryota"/>
</dbReference>
<keyword evidence="2" id="KW-0677">Repeat</keyword>
<evidence type="ECO:0000256" key="1">
    <source>
        <dbReference type="ARBA" id="ARBA00007626"/>
    </source>
</evidence>
<feature type="repeat" description="PPR" evidence="3">
    <location>
        <begin position="355"/>
        <end position="389"/>
    </location>
</feature>
<dbReference type="EMBL" id="CM001218">
    <property type="protein sequence ID" value="AES68128.1"/>
    <property type="molecule type" value="Genomic_DNA"/>
</dbReference>
<evidence type="ECO:0000313" key="7">
    <source>
        <dbReference type="Proteomes" id="UP000002051"/>
    </source>
</evidence>
<protein>
    <submittedName>
        <fullName evidence="5">PPR containing plant-like protein</fullName>
    </submittedName>
    <submittedName>
        <fullName evidence="4">Pentatricopeptide repeat</fullName>
    </submittedName>
</protein>
<reference evidence="6" key="5">
    <citation type="submission" date="2015-04" db="UniProtKB">
        <authorList>
            <consortium name="EnsemblPlants"/>
        </authorList>
    </citation>
    <scope>IDENTIFICATION</scope>
    <source>
        <strain evidence="6">cv. Jemalong A17</strain>
    </source>
</reference>
<dbReference type="PROSITE" id="PS51375">
    <property type="entry name" value="PPR"/>
    <property type="match status" value="5"/>
</dbReference>
<reference evidence="5 7" key="3">
    <citation type="journal article" date="2011" name="Nature">
        <title>The Medicago genome provides insight into the evolution of rhizobial symbioses.</title>
        <authorList>
            <person name="Young N.D."/>
            <person name="Debelle F."/>
            <person name="Oldroyd G.E."/>
            <person name="Geurts R."/>
            <person name="Cannon S.B."/>
            <person name="Udvardi M.K."/>
            <person name="Benedito V.A."/>
            <person name="Mayer K.F."/>
            <person name="Gouzy J."/>
            <person name="Schoof H."/>
            <person name="Van de Peer Y."/>
            <person name="Proost S."/>
            <person name="Cook D.R."/>
            <person name="Meyers B.C."/>
            <person name="Spannagl M."/>
            <person name="Cheung F."/>
            <person name="De Mita S."/>
            <person name="Krishnakumar V."/>
            <person name="Gundlach H."/>
            <person name="Zhou S."/>
            <person name="Mudge J."/>
            <person name="Bharti A.K."/>
            <person name="Murray J.D."/>
            <person name="Naoumkina M.A."/>
            <person name="Rosen B."/>
            <person name="Silverstein K.A."/>
            <person name="Tang H."/>
            <person name="Rombauts S."/>
            <person name="Zhao P.X."/>
            <person name="Zhou P."/>
            <person name="Barbe V."/>
            <person name="Bardou P."/>
            <person name="Bechner M."/>
            <person name="Bellec A."/>
            <person name="Berger A."/>
            <person name="Berges H."/>
            <person name="Bidwell S."/>
            <person name="Bisseling T."/>
            <person name="Choisne N."/>
            <person name="Couloux A."/>
            <person name="Denny R."/>
            <person name="Deshpande S."/>
            <person name="Dai X."/>
            <person name="Doyle J.J."/>
            <person name="Dudez A.M."/>
            <person name="Farmer A.D."/>
            <person name="Fouteau S."/>
            <person name="Franken C."/>
            <person name="Gibelin C."/>
            <person name="Gish J."/>
            <person name="Goldstein S."/>
            <person name="Gonzalez A.J."/>
            <person name="Green P.J."/>
            <person name="Hallab A."/>
            <person name="Hartog M."/>
            <person name="Hua A."/>
            <person name="Humphray S.J."/>
            <person name="Jeong D.H."/>
            <person name="Jing Y."/>
            <person name="Jocker A."/>
            <person name="Kenton S.M."/>
            <person name="Kim D.J."/>
            <person name="Klee K."/>
            <person name="Lai H."/>
            <person name="Lang C."/>
            <person name="Lin S."/>
            <person name="Macmil S.L."/>
            <person name="Magdelenat G."/>
            <person name="Matthews L."/>
            <person name="McCorrison J."/>
            <person name="Monaghan E.L."/>
            <person name="Mun J.H."/>
            <person name="Najar F.Z."/>
            <person name="Nicholson C."/>
            <person name="Noirot C."/>
            <person name="O'Bleness M."/>
            <person name="Paule C.R."/>
            <person name="Poulain J."/>
            <person name="Prion F."/>
            <person name="Qin B."/>
            <person name="Qu C."/>
            <person name="Retzel E.F."/>
            <person name="Riddle C."/>
            <person name="Sallet E."/>
            <person name="Samain S."/>
            <person name="Samson N."/>
            <person name="Sanders I."/>
            <person name="Saurat O."/>
            <person name="Scarpelli C."/>
            <person name="Schiex T."/>
            <person name="Segurens B."/>
            <person name="Severin A.J."/>
            <person name="Sherrier D.J."/>
            <person name="Shi R."/>
            <person name="Sims S."/>
            <person name="Singer S.R."/>
            <person name="Sinharoy S."/>
            <person name="Sterck L."/>
            <person name="Viollet A."/>
            <person name="Wang B.B."/>
            <person name="Wang K."/>
            <person name="Wang M."/>
            <person name="Wang X."/>
            <person name="Warfsmann J."/>
            <person name="Weissenbach J."/>
            <person name="White D.D."/>
            <person name="White J.D."/>
            <person name="Wiley G.B."/>
            <person name="Wincker P."/>
            <person name="Xing Y."/>
            <person name="Yang L."/>
            <person name="Yao Z."/>
            <person name="Ying F."/>
            <person name="Zhai J."/>
            <person name="Zhou L."/>
            <person name="Zuber A."/>
            <person name="Denarie J."/>
            <person name="Dixon R.A."/>
            <person name="May G.D."/>
            <person name="Schwartz D.C."/>
            <person name="Rogers J."/>
            <person name="Quetier F."/>
            <person name="Town C.D."/>
            <person name="Roe B.A."/>
        </authorList>
    </citation>
    <scope>NUCLEOTIDE SEQUENCE [LARGE SCALE GENOMIC DNA]</scope>
    <source>
        <strain evidence="5">A17</strain>
        <strain evidence="6 7">cv. Jemalong A17</strain>
    </source>
</reference>
<dbReference type="AlphaFoldDB" id="Q2HUC1"/>
<reference evidence="4" key="1">
    <citation type="submission" date="2004-06" db="EMBL/GenBank/DDBJ databases">
        <authorList>
            <person name="Town C.D."/>
        </authorList>
    </citation>
    <scope>NUCLEOTIDE SEQUENCE</scope>
</reference>
<dbReference type="Gene3D" id="1.25.40.10">
    <property type="entry name" value="Tetratricopeptide repeat domain"/>
    <property type="match status" value="2"/>
</dbReference>